<evidence type="ECO:0000313" key="3">
    <source>
        <dbReference type="Proteomes" id="UP000233332"/>
    </source>
</evidence>
<evidence type="ECO:0008006" key="4">
    <source>
        <dbReference type="Google" id="ProtNLM"/>
    </source>
</evidence>
<feature type="signal peptide" evidence="1">
    <location>
        <begin position="1"/>
        <end position="17"/>
    </location>
</feature>
<feature type="chain" id="PRO_5014671896" description="Lipoprotein" evidence="1">
    <location>
        <begin position="18"/>
        <end position="132"/>
    </location>
</feature>
<gene>
    <name evidence="2" type="ORF">COO92_13195</name>
</gene>
<dbReference type="EMBL" id="NXGX01000005">
    <property type="protein sequence ID" value="PKR57726.1"/>
    <property type="molecule type" value="Genomic_DNA"/>
</dbReference>
<keyword evidence="1" id="KW-0732">Signal</keyword>
<proteinExistence type="predicted"/>
<dbReference type="GeneID" id="98668490"/>
<accession>A0A2N3L4R6</accession>
<organism evidence="2 3">
    <name type="scientific">Thalassospira lohafexi</name>
    <dbReference type="NCBI Taxonomy" id="744227"/>
    <lineage>
        <taxon>Bacteria</taxon>
        <taxon>Pseudomonadati</taxon>
        <taxon>Pseudomonadota</taxon>
        <taxon>Alphaproteobacteria</taxon>
        <taxon>Rhodospirillales</taxon>
        <taxon>Thalassospiraceae</taxon>
        <taxon>Thalassospira</taxon>
    </lineage>
</organism>
<name>A0A2N3L4R6_9PROT</name>
<keyword evidence="3" id="KW-1185">Reference proteome</keyword>
<protein>
    <recommendedName>
        <fullName evidence="4">Lipoprotein</fullName>
    </recommendedName>
</protein>
<comment type="caution">
    <text evidence="2">The sequence shown here is derived from an EMBL/GenBank/DDBJ whole genome shotgun (WGS) entry which is preliminary data.</text>
</comment>
<dbReference type="AlphaFoldDB" id="A0A2N3L4R6"/>
<evidence type="ECO:0000313" key="2">
    <source>
        <dbReference type="EMBL" id="PKR57726.1"/>
    </source>
</evidence>
<dbReference type="RefSeq" id="WP_022731460.1">
    <property type="nucleotide sequence ID" value="NZ_NXGX01000005.1"/>
</dbReference>
<sequence>MRSLKLASVFVVVAVLAACSATVQNFSNQPFPADVAKLSMAEIEETIIETASTREWIVQREGEGQLTATYAPRSHSAKVAISFNQKQYSIIYADSSNLQYNGTTIHRNYNRWVNNLRQDILRAVSARAALAN</sequence>
<dbReference type="PROSITE" id="PS51257">
    <property type="entry name" value="PROKAR_LIPOPROTEIN"/>
    <property type="match status" value="1"/>
</dbReference>
<reference evidence="2 3" key="1">
    <citation type="submission" date="2017-09" db="EMBL/GenBank/DDBJ databases">
        <title>Biodiversity and function of Thalassospira species in the particle-attached aromatic-hydrocarbon-degrading consortia from the surface seawater of the China South Sea.</title>
        <authorList>
            <person name="Dong C."/>
            <person name="Lai Q."/>
            <person name="Shao Z."/>
        </authorList>
    </citation>
    <scope>NUCLEOTIDE SEQUENCE [LARGE SCALE GENOMIC DNA]</scope>
    <source>
        <strain evidence="2 3">139Z-12</strain>
    </source>
</reference>
<evidence type="ECO:0000256" key="1">
    <source>
        <dbReference type="SAM" id="SignalP"/>
    </source>
</evidence>
<dbReference type="Proteomes" id="UP000233332">
    <property type="component" value="Unassembled WGS sequence"/>
</dbReference>